<comment type="caution">
    <text evidence="9">The sequence shown here is derived from an EMBL/GenBank/DDBJ whole genome shotgun (WGS) entry which is preliminary data.</text>
</comment>
<dbReference type="InterPro" id="IPR036397">
    <property type="entry name" value="RNaseH_sf"/>
</dbReference>
<dbReference type="PANTHER" id="PTHR10642:SF26">
    <property type="entry name" value="RIBONUCLEASE H1"/>
    <property type="match status" value="1"/>
</dbReference>
<evidence type="ECO:0000256" key="1">
    <source>
        <dbReference type="ARBA" id="ARBA00000077"/>
    </source>
</evidence>
<dbReference type="RefSeq" id="XP_043168551.1">
    <property type="nucleotide sequence ID" value="XM_043312616.1"/>
</dbReference>
<evidence type="ECO:0000256" key="5">
    <source>
        <dbReference type="ARBA" id="ARBA00022723"/>
    </source>
</evidence>
<evidence type="ECO:0000313" key="9">
    <source>
        <dbReference type="EMBL" id="CAG5158134.1"/>
    </source>
</evidence>
<evidence type="ECO:0000259" key="8">
    <source>
        <dbReference type="PROSITE" id="PS50879"/>
    </source>
</evidence>
<dbReference type="GO" id="GO:0043137">
    <property type="term" value="P:DNA replication, removal of RNA primer"/>
    <property type="evidence" value="ECO:0007669"/>
    <property type="project" value="TreeGrafter"/>
</dbReference>
<dbReference type="AlphaFoldDB" id="A0A8J2MZM0"/>
<comment type="similarity">
    <text evidence="2">Belongs to the RNase H family.</text>
</comment>
<dbReference type="GO" id="GO:0046872">
    <property type="term" value="F:metal ion binding"/>
    <property type="evidence" value="ECO:0007669"/>
    <property type="project" value="UniProtKB-KW"/>
</dbReference>
<dbReference type="OrthoDB" id="245563at2759"/>
<dbReference type="PANTHER" id="PTHR10642">
    <property type="entry name" value="RIBONUCLEASE H1"/>
    <property type="match status" value="1"/>
</dbReference>
<dbReference type="EMBL" id="CAJRGZ010000018">
    <property type="protein sequence ID" value="CAG5158134.1"/>
    <property type="molecule type" value="Genomic_DNA"/>
</dbReference>
<dbReference type="SUPFAM" id="SSF53098">
    <property type="entry name" value="Ribonuclease H-like"/>
    <property type="match status" value="1"/>
</dbReference>
<keyword evidence="4" id="KW-0540">Nuclease</keyword>
<dbReference type="InterPro" id="IPR050092">
    <property type="entry name" value="RNase_H"/>
</dbReference>
<dbReference type="PROSITE" id="PS50879">
    <property type="entry name" value="RNASE_H_1"/>
    <property type="match status" value="1"/>
</dbReference>
<dbReference type="GO" id="GO:0004523">
    <property type="term" value="F:RNA-DNA hybrid ribonuclease activity"/>
    <property type="evidence" value="ECO:0007669"/>
    <property type="project" value="UniProtKB-EC"/>
</dbReference>
<dbReference type="GeneID" id="67016731"/>
<dbReference type="EC" id="3.1.26.4" evidence="3"/>
<accession>A0A8J2MZM0</accession>
<feature type="domain" description="RNase H type-1" evidence="8">
    <location>
        <begin position="1"/>
        <end position="118"/>
    </location>
</feature>
<keyword evidence="7" id="KW-0378">Hydrolase</keyword>
<dbReference type="GO" id="GO:0003676">
    <property type="term" value="F:nucleic acid binding"/>
    <property type="evidence" value="ECO:0007669"/>
    <property type="project" value="InterPro"/>
</dbReference>
<evidence type="ECO:0000256" key="6">
    <source>
        <dbReference type="ARBA" id="ARBA00022759"/>
    </source>
</evidence>
<organism evidence="9 10">
    <name type="scientific">Alternaria atra</name>
    <dbReference type="NCBI Taxonomy" id="119953"/>
    <lineage>
        <taxon>Eukaryota</taxon>
        <taxon>Fungi</taxon>
        <taxon>Dikarya</taxon>
        <taxon>Ascomycota</taxon>
        <taxon>Pezizomycotina</taxon>
        <taxon>Dothideomycetes</taxon>
        <taxon>Pleosporomycetidae</taxon>
        <taxon>Pleosporales</taxon>
        <taxon>Pleosporineae</taxon>
        <taxon>Pleosporaceae</taxon>
        <taxon>Alternaria</taxon>
        <taxon>Alternaria sect. Ulocladioides</taxon>
    </lineage>
</organism>
<gene>
    <name evidence="9" type="ORF">ALTATR162_LOCUS5000</name>
</gene>
<evidence type="ECO:0000256" key="4">
    <source>
        <dbReference type="ARBA" id="ARBA00022722"/>
    </source>
</evidence>
<evidence type="ECO:0000256" key="3">
    <source>
        <dbReference type="ARBA" id="ARBA00012180"/>
    </source>
</evidence>
<name>A0A8J2MZM0_9PLEO</name>
<evidence type="ECO:0000313" key="10">
    <source>
        <dbReference type="Proteomes" id="UP000676310"/>
    </source>
</evidence>
<comment type="catalytic activity">
    <reaction evidence="1">
        <text>Endonucleolytic cleavage to 5'-phosphomonoester.</text>
        <dbReference type="EC" id="3.1.26.4"/>
    </reaction>
</comment>
<reference evidence="9" key="1">
    <citation type="submission" date="2021-05" db="EMBL/GenBank/DDBJ databases">
        <authorList>
            <person name="Stam R."/>
        </authorList>
    </citation>
    <scope>NUCLEOTIDE SEQUENCE</scope>
    <source>
        <strain evidence="9">CS162</strain>
    </source>
</reference>
<dbReference type="InterPro" id="IPR012337">
    <property type="entry name" value="RNaseH-like_sf"/>
</dbReference>
<proteinExistence type="inferred from homology"/>
<evidence type="ECO:0000256" key="7">
    <source>
        <dbReference type="ARBA" id="ARBA00022801"/>
    </source>
</evidence>
<sequence length="125" mass="13872">MVDNFPVRSNQRAELCAAILGLELVAKTYDKNSNSEAGAWIVATDSEYVVKGMTEWLPKWRRNNWRTSKGTKPANLDLFLALDGALATHEAKNVTIAFWHVPREHNQLADGLAKAAAAYGDEARM</sequence>
<dbReference type="Proteomes" id="UP000676310">
    <property type="component" value="Unassembled WGS sequence"/>
</dbReference>
<dbReference type="Pfam" id="PF00075">
    <property type="entry name" value="RNase_H"/>
    <property type="match status" value="1"/>
</dbReference>
<protein>
    <recommendedName>
        <fullName evidence="3">ribonuclease H</fullName>
        <ecNumber evidence="3">3.1.26.4</ecNumber>
    </recommendedName>
</protein>
<evidence type="ECO:0000256" key="2">
    <source>
        <dbReference type="ARBA" id="ARBA00005300"/>
    </source>
</evidence>
<dbReference type="InterPro" id="IPR002156">
    <property type="entry name" value="RNaseH_domain"/>
</dbReference>
<keyword evidence="6" id="KW-0255">Endonuclease</keyword>
<dbReference type="Gene3D" id="3.30.420.10">
    <property type="entry name" value="Ribonuclease H-like superfamily/Ribonuclease H"/>
    <property type="match status" value="1"/>
</dbReference>
<keyword evidence="5" id="KW-0479">Metal-binding</keyword>
<keyword evidence="10" id="KW-1185">Reference proteome</keyword>